<keyword evidence="5" id="KW-0813">Transport</keyword>
<keyword evidence="16" id="KW-1185">Reference proteome</keyword>
<accession>U3K8Y3</accession>
<dbReference type="GO" id="GO:0030008">
    <property type="term" value="C:TRAPP complex"/>
    <property type="evidence" value="ECO:0007669"/>
    <property type="project" value="Ensembl"/>
</dbReference>
<feature type="region of interest" description="Disordered" evidence="14">
    <location>
        <begin position="31"/>
        <end position="50"/>
    </location>
</feature>
<dbReference type="InterPro" id="IPR016721">
    <property type="entry name" value="Bet3"/>
</dbReference>
<dbReference type="Ensembl" id="ENSFALT00000011533.2">
    <property type="protein sequence ID" value="ENSFALP00000011487.2"/>
    <property type="gene ID" value="ENSFALG00000011010.2"/>
</dbReference>
<keyword evidence="9" id="KW-0564">Palmitate</keyword>
<evidence type="ECO:0000256" key="9">
    <source>
        <dbReference type="ARBA" id="ARBA00023139"/>
    </source>
</evidence>
<protein>
    <recommendedName>
        <fullName evidence="12">Trafficking protein particle complex subunit 3-like protein</fullName>
    </recommendedName>
    <alternativeName>
        <fullName evidence="13">BET3-like protein</fullName>
    </alternativeName>
</protein>
<dbReference type="SUPFAM" id="SSF111126">
    <property type="entry name" value="Ligand-binding domain in the NO signalling and Golgi transport"/>
    <property type="match status" value="1"/>
</dbReference>
<reference evidence="15 16" key="1">
    <citation type="journal article" date="2012" name="Nature">
        <title>The genomic landscape of species divergence in Ficedula flycatchers.</title>
        <authorList>
            <person name="Ellegren H."/>
            <person name="Smeds L."/>
            <person name="Burri R."/>
            <person name="Olason P.I."/>
            <person name="Backstrom N."/>
            <person name="Kawakami T."/>
            <person name="Kunstner A."/>
            <person name="Makinen H."/>
            <person name="Nadachowska-Brzyska K."/>
            <person name="Qvarnstrom A."/>
            <person name="Uebbing S."/>
            <person name="Wolf J.B."/>
        </authorList>
    </citation>
    <scope>NUCLEOTIDE SEQUENCE [LARGE SCALE GENOMIC DNA]</scope>
</reference>
<sequence>MLWAVADLLPVKFLPKGSVCAENRRGISSIETAANTSHAKDRRAERKKEKRKRIDRNLCCLRKKIYKLTIKYIRSYTSNMSRSPGRKQENHKISRELFVLTYGALVAQLCKDYEKDEDVNACLDRMGYSIGIRLIDDFLARSAVKKCRSYSETADVIAQVAFKMYLGVTPSVSCSSATGNEFSLILDKNPLVDFVEELPAERASLCYCNLLCGVIRGALEMVHLAAEVSFLQDKLKGDAVTEIGITFLRKPEDRKHRRNK</sequence>
<evidence type="ECO:0000256" key="7">
    <source>
        <dbReference type="ARBA" id="ARBA00022892"/>
    </source>
</evidence>
<name>U3K8Y3_FICAL</name>
<evidence type="ECO:0000256" key="6">
    <source>
        <dbReference type="ARBA" id="ARBA00022824"/>
    </source>
</evidence>
<evidence type="ECO:0000256" key="5">
    <source>
        <dbReference type="ARBA" id="ARBA00022448"/>
    </source>
</evidence>
<keyword evidence="8" id="KW-0333">Golgi apparatus</keyword>
<evidence type="ECO:0000256" key="10">
    <source>
        <dbReference type="ARBA" id="ARBA00023288"/>
    </source>
</evidence>
<dbReference type="HOGENOM" id="CLU_087110_0_0_1"/>
<feature type="compositionally biased region" description="Basic and acidic residues" evidence="14">
    <location>
        <begin position="38"/>
        <end position="47"/>
    </location>
</feature>
<evidence type="ECO:0000256" key="3">
    <source>
        <dbReference type="ARBA" id="ARBA00004240"/>
    </source>
</evidence>
<dbReference type="AlphaFoldDB" id="U3K8Y3"/>
<gene>
    <name evidence="15" type="primary">TRAPPC3L</name>
</gene>
<dbReference type="InterPro" id="IPR024096">
    <property type="entry name" value="NO_sig/Golgi_transp_ligand-bd"/>
</dbReference>
<dbReference type="PANTHER" id="PTHR13048">
    <property type="entry name" value="TRAFFICKING PROTEIN PARTICLE COMPLEX SUBUNIT 3"/>
    <property type="match status" value="1"/>
</dbReference>
<dbReference type="eggNOG" id="KOG3330">
    <property type="taxonomic scope" value="Eukaryota"/>
</dbReference>
<keyword evidence="10" id="KW-0449">Lipoprotein</keyword>
<dbReference type="GO" id="GO:0005783">
    <property type="term" value="C:endoplasmic reticulum"/>
    <property type="evidence" value="ECO:0007669"/>
    <property type="project" value="UniProtKB-SubCell"/>
</dbReference>
<evidence type="ECO:0000256" key="13">
    <source>
        <dbReference type="ARBA" id="ARBA00077234"/>
    </source>
</evidence>
<dbReference type="GeneTree" id="ENSGT00390000003880"/>
<comment type="subunit">
    <text evidence="11">Homodimer. Component of the multisubunit TRAPP (transport protein particle) complex, which includes at least TRAPPC2, TRAPPC2L, TRAPPC3, TRAPPC3L, TRAPPC4, TRAPPC5, TRAPPC8, TRAPPC9, TRAPPC10, TRAPPC11 and TRAPPC12.</text>
</comment>
<dbReference type="FunFam" id="3.30.1380.20:FF:000010">
    <property type="entry name" value="Trafficking protein particle complex subunit"/>
    <property type="match status" value="1"/>
</dbReference>
<organism evidence="15 16">
    <name type="scientific">Ficedula albicollis</name>
    <name type="common">Collared flycatcher</name>
    <name type="synonym">Muscicapa albicollis</name>
    <dbReference type="NCBI Taxonomy" id="59894"/>
    <lineage>
        <taxon>Eukaryota</taxon>
        <taxon>Metazoa</taxon>
        <taxon>Chordata</taxon>
        <taxon>Craniata</taxon>
        <taxon>Vertebrata</taxon>
        <taxon>Euteleostomi</taxon>
        <taxon>Archelosauria</taxon>
        <taxon>Archosauria</taxon>
        <taxon>Dinosauria</taxon>
        <taxon>Saurischia</taxon>
        <taxon>Theropoda</taxon>
        <taxon>Coelurosauria</taxon>
        <taxon>Aves</taxon>
        <taxon>Neognathae</taxon>
        <taxon>Neoaves</taxon>
        <taxon>Telluraves</taxon>
        <taxon>Australaves</taxon>
        <taxon>Passeriformes</taxon>
        <taxon>Muscicapidae</taxon>
        <taxon>Ficedula</taxon>
    </lineage>
</organism>
<dbReference type="GO" id="GO:0005794">
    <property type="term" value="C:Golgi apparatus"/>
    <property type="evidence" value="ECO:0007669"/>
    <property type="project" value="UniProtKB-SubCell"/>
</dbReference>
<evidence type="ECO:0000256" key="12">
    <source>
        <dbReference type="ARBA" id="ARBA00074688"/>
    </source>
</evidence>
<dbReference type="InterPro" id="IPR007194">
    <property type="entry name" value="TRAPP_component"/>
</dbReference>
<evidence type="ECO:0000256" key="14">
    <source>
        <dbReference type="SAM" id="MobiDB-lite"/>
    </source>
</evidence>
<comment type="subcellular location">
    <subcellularLocation>
        <location evidence="3">Endoplasmic reticulum</location>
    </subcellularLocation>
    <subcellularLocation>
        <location evidence="2">Golgi apparatus</location>
        <location evidence="2">cis-Golgi network</location>
    </subcellularLocation>
</comment>
<dbReference type="Pfam" id="PF04051">
    <property type="entry name" value="TRAPP"/>
    <property type="match status" value="1"/>
</dbReference>
<dbReference type="GO" id="GO:0048193">
    <property type="term" value="P:Golgi vesicle transport"/>
    <property type="evidence" value="ECO:0007669"/>
    <property type="project" value="InterPro"/>
</dbReference>
<dbReference type="STRING" id="59894.ENSFALP00000011487"/>
<evidence type="ECO:0000256" key="11">
    <source>
        <dbReference type="ARBA" id="ARBA00065870"/>
    </source>
</evidence>
<evidence type="ECO:0000313" key="16">
    <source>
        <dbReference type="Proteomes" id="UP000016665"/>
    </source>
</evidence>
<keyword evidence="7" id="KW-0931">ER-Golgi transport</keyword>
<dbReference type="CDD" id="cd14942">
    <property type="entry name" value="TRAPPC3_bet3"/>
    <property type="match status" value="1"/>
</dbReference>
<keyword evidence="6" id="KW-0256">Endoplasmic reticulum</keyword>
<comment type="function">
    <text evidence="1">May play a role in vesicular transport from endoplasmic reticulum to Golgi.</text>
</comment>
<reference evidence="15" key="2">
    <citation type="submission" date="2025-08" db="UniProtKB">
        <authorList>
            <consortium name="Ensembl"/>
        </authorList>
    </citation>
    <scope>IDENTIFICATION</scope>
</reference>
<evidence type="ECO:0000256" key="4">
    <source>
        <dbReference type="ARBA" id="ARBA00006218"/>
    </source>
</evidence>
<evidence type="ECO:0000256" key="1">
    <source>
        <dbReference type="ARBA" id="ARBA00002910"/>
    </source>
</evidence>
<reference evidence="15" key="3">
    <citation type="submission" date="2025-09" db="UniProtKB">
        <authorList>
            <consortium name="Ensembl"/>
        </authorList>
    </citation>
    <scope>IDENTIFICATION</scope>
</reference>
<comment type="similarity">
    <text evidence="4">Belongs to the TRAPP small subunits family. BET3 subfamily.</text>
</comment>
<evidence type="ECO:0000256" key="2">
    <source>
        <dbReference type="ARBA" id="ARBA00004222"/>
    </source>
</evidence>
<proteinExistence type="inferred from homology"/>
<evidence type="ECO:0000256" key="8">
    <source>
        <dbReference type="ARBA" id="ARBA00023034"/>
    </source>
</evidence>
<dbReference type="Proteomes" id="UP000016665">
    <property type="component" value="Chromosome 3"/>
</dbReference>
<dbReference type="Gene3D" id="3.30.1380.20">
    <property type="entry name" value="Trafficking protein particle complex subunit 3"/>
    <property type="match status" value="1"/>
</dbReference>
<evidence type="ECO:0000313" key="15">
    <source>
        <dbReference type="Ensembl" id="ENSFALP00000011487.2"/>
    </source>
</evidence>